<name>A0ACB9SBF3_9MYRT</name>
<evidence type="ECO:0000313" key="1">
    <source>
        <dbReference type="EMBL" id="KAI4387866.1"/>
    </source>
</evidence>
<reference evidence="2" key="1">
    <citation type="journal article" date="2023" name="Front. Plant Sci.">
        <title>Chromosomal-level genome assembly of Melastoma candidum provides insights into trichome evolution.</title>
        <authorList>
            <person name="Zhong Y."/>
            <person name="Wu W."/>
            <person name="Sun C."/>
            <person name="Zou P."/>
            <person name="Liu Y."/>
            <person name="Dai S."/>
            <person name="Zhou R."/>
        </authorList>
    </citation>
    <scope>NUCLEOTIDE SEQUENCE [LARGE SCALE GENOMIC DNA]</scope>
</reference>
<organism evidence="1 2">
    <name type="scientific">Melastoma candidum</name>
    <dbReference type="NCBI Taxonomy" id="119954"/>
    <lineage>
        <taxon>Eukaryota</taxon>
        <taxon>Viridiplantae</taxon>
        <taxon>Streptophyta</taxon>
        <taxon>Embryophyta</taxon>
        <taxon>Tracheophyta</taxon>
        <taxon>Spermatophyta</taxon>
        <taxon>Magnoliopsida</taxon>
        <taxon>eudicotyledons</taxon>
        <taxon>Gunneridae</taxon>
        <taxon>Pentapetalae</taxon>
        <taxon>rosids</taxon>
        <taxon>malvids</taxon>
        <taxon>Myrtales</taxon>
        <taxon>Melastomataceae</taxon>
        <taxon>Melastomatoideae</taxon>
        <taxon>Melastomateae</taxon>
        <taxon>Melastoma</taxon>
    </lineage>
</organism>
<proteinExistence type="predicted"/>
<evidence type="ECO:0000313" key="2">
    <source>
        <dbReference type="Proteomes" id="UP001057402"/>
    </source>
</evidence>
<comment type="caution">
    <text evidence="1">The sequence shown here is derived from an EMBL/GenBank/DDBJ whole genome shotgun (WGS) entry which is preliminary data.</text>
</comment>
<dbReference type="EMBL" id="CM042880">
    <property type="protein sequence ID" value="KAI4387866.1"/>
    <property type="molecule type" value="Genomic_DNA"/>
</dbReference>
<gene>
    <name evidence="1" type="ORF">MLD38_000257</name>
</gene>
<keyword evidence="2" id="KW-1185">Reference proteome</keyword>
<dbReference type="Proteomes" id="UP001057402">
    <property type="component" value="Chromosome 1"/>
</dbReference>
<accession>A0ACB9SBF3</accession>
<protein>
    <submittedName>
        <fullName evidence="1">Uncharacterized protein</fullName>
    </submittedName>
</protein>
<sequence length="706" mass="75434">MNSGCYLLRSWPTLCLCLGLSVLLPPPSLSLSSDGILLLSLKYSILVDPSSVLLNWNYDDLTPCGWTGVNCTEIYYPARPNVTSDWRVTSLSLRGAGLIGSIPNDVGMMEYLAALDLSSNSFNGSLPVTLFNSSTKYVNLSGNSLWGAIPSDFGSSLEVLDLSLNQLNASLPANAAGGTSLSYFNVSHNMISGRIPLGFASKFPENATIDLSFNNLSGSIPESSSWDDRKSDLFTGNAGLCGKPLRILCSVPSTLSTPPNSSATATATPAIAVIPKPTDSAAGASSNPGNPIGRLRAGTIVGIAVGDLAGVGAIAIVILYAYQTRKSKLATASASDEMSKGAAKQKGHCGQQPTKSDPIQSSCPCLRAGKEETSEYSTTSESGDDNERKDSQELGVLTMVDGETQMKADTLLKAMAYMLGSSASSIVYKAVLENGVTYAVRRIGECRVRKLKEFENAVRAIEKVRHPNVVRVRGFYWGKDEKLLICDYAPNGSLASVIANGYTWRNTSSSQAHLTLEARLKIARGVARGLAYIHEKKLVHGRIKPSNILLSSEDDPLIGDLGLERLVCGFAESTNSSSSGPQSGQLLRTASHKRVNNPYQPPEARESASPWTSKQDVYSYGVVLLELLTGRPVSDAEIVWDRTRAMEMVEAGIREEAARGEEAYVACFEVGMRCAGSAPQRRPGMKEVAQVIEKAMVKLDLGSSAK</sequence>